<dbReference type="InterPro" id="IPR038717">
    <property type="entry name" value="Tc1-like_DDE_dom"/>
</dbReference>
<name>A0A5D3Y8Z2_9PROT</name>
<evidence type="ECO:0000313" key="2">
    <source>
        <dbReference type="EMBL" id="TYP69465.1"/>
    </source>
</evidence>
<evidence type="ECO:0000259" key="1">
    <source>
        <dbReference type="Pfam" id="PF13358"/>
    </source>
</evidence>
<organism evidence="2 3">
    <name type="scientific">Nitrosomonas communis</name>
    <dbReference type="NCBI Taxonomy" id="44574"/>
    <lineage>
        <taxon>Bacteria</taxon>
        <taxon>Pseudomonadati</taxon>
        <taxon>Pseudomonadota</taxon>
        <taxon>Betaproteobacteria</taxon>
        <taxon>Nitrosomonadales</taxon>
        <taxon>Nitrosomonadaceae</taxon>
        <taxon>Nitrosomonas</taxon>
    </lineage>
</organism>
<reference evidence="2 3" key="1">
    <citation type="submission" date="2019-07" db="EMBL/GenBank/DDBJ databases">
        <title>Active sludge and wastewater microbial communities from Klosterneuburg, Austria.</title>
        <authorList>
            <person name="Wagner M."/>
        </authorList>
    </citation>
    <scope>NUCLEOTIDE SEQUENCE [LARGE SCALE GENOMIC DNA]</scope>
    <source>
        <strain evidence="2 3">Nm2</strain>
    </source>
</reference>
<gene>
    <name evidence="2" type="ORF">BCL69_11512</name>
</gene>
<feature type="domain" description="Tc1-like transposase DDE" evidence="1">
    <location>
        <begin position="2"/>
        <end position="35"/>
    </location>
</feature>
<dbReference type="AlphaFoldDB" id="A0A5D3Y8Z2"/>
<proteinExistence type="predicted"/>
<sequence>MLPPYSPELNPVENLWDGLREESFHNRMFDSLDALENHLEAAMRDMEKDRECVQSIVAWPWIINSLMK</sequence>
<protein>
    <submittedName>
        <fullName evidence="2">DDE superfamily endonuclease</fullName>
    </submittedName>
</protein>
<dbReference type="GO" id="GO:0003676">
    <property type="term" value="F:nucleic acid binding"/>
    <property type="evidence" value="ECO:0007669"/>
    <property type="project" value="InterPro"/>
</dbReference>
<keyword evidence="2" id="KW-0540">Nuclease</keyword>
<comment type="caution">
    <text evidence="2">The sequence shown here is derived from an EMBL/GenBank/DDBJ whole genome shotgun (WGS) entry which is preliminary data.</text>
</comment>
<accession>A0A5D3Y8Z2</accession>
<dbReference type="Proteomes" id="UP000324176">
    <property type="component" value="Unassembled WGS sequence"/>
</dbReference>
<dbReference type="Pfam" id="PF13358">
    <property type="entry name" value="DDE_3"/>
    <property type="match status" value="1"/>
</dbReference>
<keyword evidence="2" id="KW-0255">Endonuclease</keyword>
<dbReference type="OrthoDB" id="8547831at2"/>
<keyword evidence="2" id="KW-0378">Hydrolase</keyword>
<dbReference type="EMBL" id="VNHT01000151">
    <property type="protein sequence ID" value="TYP69465.1"/>
    <property type="molecule type" value="Genomic_DNA"/>
</dbReference>
<dbReference type="GO" id="GO:0004519">
    <property type="term" value="F:endonuclease activity"/>
    <property type="evidence" value="ECO:0007669"/>
    <property type="project" value="UniProtKB-KW"/>
</dbReference>
<dbReference type="Gene3D" id="3.30.420.10">
    <property type="entry name" value="Ribonuclease H-like superfamily/Ribonuclease H"/>
    <property type="match status" value="1"/>
</dbReference>
<evidence type="ECO:0000313" key="3">
    <source>
        <dbReference type="Proteomes" id="UP000324176"/>
    </source>
</evidence>
<dbReference type="InterPro" id="IPR036397">
    <property type="entry name" value="RNaseH_sf"/>
</dbReference>